<feature type="signal peptide" evidence="5">
    <location>
        <begin position="1"/>
        <end position="20"/>
    </location>
</feature>
<dbReference type="PROSITE" id="PS50256">
    <property type="entry name" value="PIR_REPEAT_2"/>
    <property type="match status" value="1"/>
</dbReference>
<protein>
    <submittedName>
        <fullName evidence="6">Cell wall mannoprotein</fullName>
    </submittedName>
</protein>
<feature type="region of interest" description="Disordered" evidence="4">
    <location>
        <begin position="136"/>
        <end position="195"/>
    </location>
</feature>
<dbReference type="AlphaFoldDB" id="A0A6C1EAK3"/>
<sequence>MRFSTALSVALLALAKMVAADSEEFGLLSIRSGSDLQYLSVYSDNGALKLGGGSNSLSATVTDDGKLKFDDGKYAVVSDDGSLKEGSESDATTGFSIKNSYLNYKTSSGFYAVKDGSSYIFSSKQSSDATGIAIRPTSKTGSVVPDFSPSDSNSSTSTTESASTSASSSSASESTKVSTTVSTTESTKASTSTSASTASSGAASVISQITDGQIQAPKTVSQQTENGAVKAAVGMGAGALAAAAAMLL</sequence>
<feature type="repeat" description="PIR1/2/3" evidence="3">
    <location>
        <begin position="203"/>
        <end position="221"/>
    </location>
</feature>
<evidence type="ECO:0000313" key="6">
    <source>
        <dbReference type="EMBL" id="QID86358.1"/>
    </source>
</evidence>
<evidence type="ECO:0000256" key="1">
    <source>
        <dbReference type="ARBA" id="ARBA00004196"/>
    </source>
</evidence>
<dbReference type="Proteomes" id="UP000501346">
    <property type="component" value="Chromosome SeXI"/>
</dbReference>
<organism evidence="6 7">
    <name type="scientific">Saccharomyces pastorianus</name>
    <name type="common">Lager yeast</name>
    <name type="synonym">Saccharomyces cerevisiae x Saccharomyces eubayanus</name>
    <dbReference type="NCBI Taxonomy" id="27292"/>
    <lineage>
        <taxon>Eukaryota</taxon>
        <taxon>Fungi</taxon>
        <taxon>Dikarya</taxon>
        <taxon>Ascomycota</taxon>
        <taxon>Saccharomycotina</taxon>
        <taxon>Saccharomycetes</taxon>
        <taxon>Saccharomycetales</taxon>
        <taxon>Saccharomycetaceae</taxon>
        <taxon>Saccharomyces</taxon>
    </lineage>
</organism>
<dbReference type="InterPro" id="IPR000420">
    <property type="entry name" value="Yeast_PIR_rpt"/>
</dbReference>
<name>A0A6C1EAK3_SACPS</name>
<comment type="subcellular location">
    <subcellularLocation>
        <location evidence="1">Cell envelope</location>
    </subcellularLocation>
</comment>
<feature type="compositionally biased region" description="Low complexity" evidence="4">
    <location>
        <begin position="154"/>
        <end position="195"/>
    </location>
</feature>
<feature type="chain" id="PRO_5025346662" evidence="5">
    <location>
        <begin position="21"/>
        <end position="248"/>
    </location>
</feature>
<evidence type="ECO:0000256" key="5">
    <source>
        <dbReference type="SAM" id="SignalP"/>
    </source>
</evidence>
<dbReference type="Pfam" id="PF00399">
    <property type="entry name" value="PIR"/>
    <property type="match status" value="1"/>
</dbReference>
<reference evidence="6 7" key="1">
    <citation type="journal article" date="2019" name="BMC Genomics">
        <title>Chromosome level assembly and comparative genome analysis confirm lager-brewing yeasts originated from a single hybridization.</title>
        <authorList>
            <person name="Salazar A.N."/>
            <person name="Gorter de Vries A.R."/>
            <person name="van den Broek M."/>
            <person name="Brouwers N."/>
            <person name="de la Torre Cortes P."/>
            <person name="Kuijpers N.G.A."/>
            <person name="Daran J.G."/>
            <person name="Abeel T."/>
        </authorList>
    </citation>
    <scope>NUCLEOTIDE SEQUENCE [LARGE SCALE GENOMIC DNA]</scope>
    <source>
        <strain evidence="6 7">CBS 1483</strain>
    </source>
</reference>
<dbReference type="GO" id="GO:0005199">
    <property type="term" value="F:structural constituent of cell wall"/>
    <property type="evidence" value="ECO:0007669"/>
    <property type="project" value="InterPro"/>
</dbReference>
<accession>A0A6C1EAK3</accession>
<keyword evidence="2 5" id="KW-0732">Signal</keyword>
<evidence type="ECO:0000313" key="7">
    <source>
        <dbReference type="Proteomes" id="UP000501346"/>
    </source>
</evidence>
<keyword evidence="7" id="KW-1185">Reference proteome</keyword>
<dbReference type="OrthoDB" id="5415592at2759"/>
<dbReference type="EMBL" id="CP049008">
    <property type="protein sequence ID" value="QID86358.1"/>
    <property type="molecule type" value="Genomic_DNA"/>
</dbReference>
<evidence type="ECO:0000256" key="3">
    <source>
        <dbReference type="PROSITE-ProRule" id="PRU00149"/>
    </source>
</evidence>
<evidence type="ECO:0000256" key="4">
    <source>
        <dbReference type="SAM" id="MobiDB-lite"/>
    </source>
</evidence>
<evidence type="ECO:0000256" key="2">
    <source>
        <dbReference type="ARBA" id="ARBA00022729"/>
    </source>
</evidence>
<proteinExistence type="predicted"/>
<gene>
    <name evidence="6" type="primary">CWP1_2</name>
    <name evidence="6" type="ORF">GRS66_008982</name>
</gene>